<keyword evidence="2" id="KW-1185">Reference proteome</keyword>
<comment type="caution">
    <text evidence="1">The sequence shown here is derived from an EMBL/GenBank/DDBJ whole genome shotgun (WGS) entry which is preliminary data.</text>
</comment>
<organism evidence="1 2">
    <name type="scientific">Kipferlia bialata</name>
    <dbReference type="NCBI Taxonomy" id="797122"/>
    <lineage>
        <taxon>Eukaryota</taxon>
        <taxon>Metamonada</taxon>
        <taxon>Carpediemonas-like organisms</taxon>
        <taxon>Kipferlia</taxon>
    </lineage>
</organism>
<sequence length="135" mass="15037">MLGVRRELTFDSSAKAVVAVREMPYRDATIRYRPRRIRELLHLREKSLVDVTGIVVSVGSSCLKTGSRFGAYKHVIADGDLVVSVYEQQEGVSMRDIMLGTIVHLHNVKIVSGDGRSLQLDNDTVIVDIGQLSRE</sequence>
<dbReference type="Proteomes" id="UP000265618">
    <property type="component" value="Unassembled WGS sequence"/>
</dbReference>
<name>A0A9K3GMM3_9EUKA</name>
<dbReference type="AlphaFoldDB" id="A0A9K3GMM3"/>
<reference evidence="1 2" key="1">
    <citation type="journal article" date="2018" name="PLoS ONE">
        <title>The draft genome of Kipferlia bialata reveals reductive genome evolution in fornicate parasites.</title>
        <authorList>
            <person name="Tanifuji G."/>
            <person name="Takabayashi S."/>
            <person name="Kume K."/>
            <person name="Takagi M."/>
            <person name="Nakayama T."/>
            <person name="Kamikawa R."/>
            <person name="Inagaki Y."/>
            <person name="Hashimoto T."/>
        </authorList>
    </citation>
    <scope>NUCLEOTIDE SEQUENCE [LARGE SCALE GENOMIC DNA]</scope>
    <source>
        <strain evidence="1">NY0173</strain>
    </source>
</reference>
<evidence type="ECO:0000313" key="1">
    <source>
        <dbReference type="EMBL" id="GIQ88557.1"/>
    </source>
</evidence>
<protein>
    <submittedName>
        <fullName evidence="1">Uncharacterized protein</fullName>
    </submittedName>
</protein>
<evidence type="ECO:0000313" key="2">
    <source>
        <dbReference type="Proteomes" id="UP000265618"/>
    </source>
</evidence>
<accession>A0A9K3GMM3</accession>
<proteinExistence type="predicted"/>
<dbReference type="EMBL" id="BDIP01004176">
    <property type="protein sequence ID" value="GIQ88557.1"/>
    <property type="molecule type" value="Genomic_DNA"/>
</dbReference>
<gene>
    <name evidence="1" type="ORF">KIPB_010834</name>
</gene>